<dbReference type="Pfam" id="PF24963">
    <property type="entry name" value="DUF7768"/>
    <property type="match status" value="1"/>
</dbReference>
<reference evidence="3" key="1">
    <citation type="submission" date="2022-11" db="EMBL/GenBank/DDBJ databases">
        <title>Pseudomonas triclosanedens sp. nov., a triclosan degrader isolated from activated sludge.</title>
        <authorList>
            <person name="Yin Y."/>
            <person name="Lu Z."/>
        </authorList>
    </citation>
    <scope>NUCLEOTIDE SEQUENCE</scope>
    <source>
        <strain evidence="3">ZM23</strain>
    </source>
</reference>
<dbReference type="Gene3D" id="3.40.50.10400">
    <property type="entry name" value="Hypothetical protein PA1492"/>
    <property type="match status" value="1"/>
</dbReference>
<feature type="region of interest" description="Disordered" evidence="1">
    <location>
        <begin position="129"/>
        <end position="152"/>
    </location>
</feature>
<dbReference type="InterPro" id="IPR056670">
    <property type="entry name" value="DUF7768"/>
</dbReference>
<evidence type="ECO:0000259" key="2">
    <source>
        <dbReference type="Pfam" id="PF24963"/>
    </source>
</evidence>
<gene>
    <name evidence="3" type="ORF">OU419_16985</name>
</gene>
<organism evidence="3 4">
    <name type="scientific">Pseudomonas triclosanedens</name>
    <dbReference type="NCBI Taxonomy" id="2961893"/>
    <lineage>
        <taxon>Bacteria</taxon>
        <taxon>Pseudomonadati</taxon>
        <taxon>Pseudomonadota</taxon>
        <taxon>Gammaproteobacteria</taxon>
        <taxon>Pseudomonadales</taxon>
        <taxon>Pseudomonadaceae</taxon>
        <taxon>Pseudomonas</taxon>
    </lineage>
</organism>
<evidence type="ECO:0000256" key="1">
    <source>
        <dbReference type="SAM" id="MobiDB-lite"/>
    </source>
</evidence>
<feature type="domain" description="DUF7768" evidence="2">
    <location>
        <begin position="3"/>
        <end position="103"/>
    </location>
</feature>
<evidence type="ECO:0000313" key="3">
    <source>
        <dbReference type="EMBL" id="WAI47471.1"/>
    </source>
</evidence>
<keyword evidence="4" id="KW-1185">Reference proteome</keyword>
<dbReference type="EMBL" id="CP113432">
    <property type="protein sequence ID" value="WAI47471.1"/>
    <property type="molecule type" value="Genomic_DNA"/>
</dbReference>
<accession>A0ABY6ZT04</accession>
<sequence>MHPIIYVAGPYRAPDRAAIARNIESAGRLGAYVCTLGWFPIIPHMNTANMEQDLPKLGDEFWLRGTMALMERCDAVVLAPGWQRSEGTLVEIARAEEMRLPIYRAADLVPRAETFIQWRKAMEASRTRHIPAGSWSSRPSGTPARLRKRHQH</sequence>
<proteinExistence type="predicted"/>
<dbReference type="RefSeq" id="WP_254473625.1">
    <property type="nucleotide sequence ID" value="NZ_CP113432.1"/>
</dbReference>
<protein>
    <submittedName>
        <fullName evidence="3">DUF1937 family protein</fullName>
    </submittedName>
</protein>
<evidence type="ECO:0000313" key="4">
    <source>
        <dbReference type="Proteomes" id="UP001163624"/>
    </source>
</evidence>
<name>A0ABY6ZT04_9PSED</name>
<dbReference type="SUPFAM" id="SSF52309">
    <property type="entry name" value="N-(deoxy)ribosyltransferase-like"/>
    <property type="match status" value="1"/>
</dbReference>
<dbReference type="Proteomes" id="UP001163624">
    <property type="component" value="Chromosome"/>
</dbReference>